<evidence type="ECO:0000313" key="1">
    <source>
        <dbReference type="EMBL" id="RDH37935.1"/>
    </source>
</evidence>
<dbReference type="Proteomes" id="UP000253729">
    <property type="component" value="Unassembled WGS sequence"/>
</dbReference>
<name>A0A3F3QFQ0_9EURO</name>
<sequence>MMRLPPCEPQVEDQPGKLFPDCSERPVAGSWIPQLGSSNCQTGNPVQTEPYPGIRLLHPLRGVHLISRSVLRDPFPVENVVQQMRSSPDGVVCAFSIPRYSGGSKWYL</sequence>
<protein>
    <submittedName>
        <fullName evidence="1">Uncharacterized protein</fullName>
    </submittedName>
</protein>
<proteinExistence type="predicted"/>
<reference evidence="1 2" key="1">
    <citation type="submission" date="2018-07" db="EMBL/GenBank/DDBJ databases">
        <title>The genomes of Aspergillus section Nigri reveals drivers in fungal speciation.</title>
        <authorList>
            <consortium name="DOE Joint Genome Institute"/>
            <person name="Vesth T.C."/>
            <person name="Nybo J."/>
            <person name="Theobald S."/>
            <person name="Brandl J."/>
            <person name="Frisvad J.C."/>
            <person name="Nielsen K.F."/>
            <person name="Lyhne E.K."/>
            <person name="Kogle M.E."/>
            <person name="Kuo A."/>
            <person name="Riley R."/>
            <person name="Clum A."/>
            <person name="Nolan M."/>
            <person name="Lipzen A."/>
            <person name="Salamov A."/>
            <person name="Henrissat B."/>
            <person name="Wiebenga A."/>
            <person name="De vries R.P."/>
            <person name="Grigoriev I.V."/>
            <person name="Mortensen U.H."/>
            <person name="Andersen M.R."/>
            <person name="Baker S.E."/>
        </authorList>
    </citation>
    <scope>NUCLEOTIDE SEQUENCE [LARGE SCALE GENOMIC DNA]</scope>
    <source>
        <strain evidence="1 2">CBS 139.54b</strain>
    </source>
</reference>
<organism evidence="1 2">
    <name type="scientific">Aspergillus welwitschiae</name>
    <dbReference type="NCBI Taxonomy" id="1341132"/>
    <lineage>
        <taxon>Eukaryota</taxon>
        <taxon>Fungi</taxon>
        <taxon>Dikarya</taxon>
        <taxon>Ascomycota</taxon>
        <taxon>Pezizomycotina</taxon>
        <taxon>Eurotiomycetes</taxon>
        <taxon>Eurotiomycetidae</taxon>
        <taxon>Eurotiales</taxon>
        <taxon>Aspergillaceae</taxon>
        <taxon>Aspergillus</taxon>
        <taxon>Aspergillus subgen. Circumdati</taxon>
    </lineage>
</organism>
<dbReference type="GeneID" id="38133003"/>
<keyword evidence="2" id="KW-1185">Reference proteome</keyword>
<dbReference type="AlphaFoldDB" id="A0A3F3QFQ0"/>
<evidence type="ECO:0000313" key="2">
    <source>
        <dbReference type="Proteomes" id="UP000253729"/>
    </source>
</evidence>
<accession>A0A3F3QFQ0</accession>
<dbReference type="EMBL" id="KZ852034">
    <property type="protein sequence ID" value="RDH37935.1"/>
    <property type="molecule type" value="Genomic_DNA"/>
</dbReference>
<gene>
    <name evidence="1" type="ORF">BDQ94DRAFT_135333</name>
</gene>
<dbReference type="RefSeq" id="XP_026630957.1">
    <property type="nucleotide sequence ID" value="XM_026764647.1"/>
</dbReference>